<dbReference type="RefSeq" id="WP_146602182.1">
    <property type="nucleotide sequence ID" value="NZ_SJPY01000009.1"/>
</dbReference>
<accession>A0A5C6DEI8</accession>
<dbReference type="EMBL" id="SJPY01000009">
    <property type="protein sequence ID" value="TWU35633.1"/>
    <property type="molecule type" value="Genomic_DNA"/>
</dbReference>
<comment type="caution">
    <text evidence="1">The sequence shown here is derived from an EMBL/GenBank/DDBJ whole genome shotgun (WGS) entry which is preliminary data.</text>
</comment>
<keyword evidence="2" id="KW-1185">Reference proteome</keyword>
<evidence type="ECO:0000313" key="2">
    <source>
        <dbReference type="Proteomes" id="UP000315471"/>
    </source>
</evidence>
<protein>
    <submittedName>
        <fullName evidence="1">Uncharacterized protein</fullName>
    </submittedName>
</protein>
<proteinExistence type="predicted"/>
<gene>
    <name evidence="1" type="ORF">Q31b_50680</name>
</gene>
<sequence length="73" mass="8374">MAKLLANWPTACTKRVNAKKRAEVDKKMTACVPYFDGTHLFTPNSDVPDDQSLRLGFERNEMAPFLAFLDHRF</sequence>
<organism evidence="1 2">
    <name type="scientific">Novipirellula aureliae</name>
    <dbReference type="NCBI Taxonomy" id="2527966"/>
    <lineage>
        <taxon>Bacteria</taxon>
        <taxon>Pseudomonadati</taxon>
        <taxon>Planctomycetota</taxon>
        <taxon>Planctomycetia</taxon>
        <taxon>Pirellulales</taxon>
        <taxon>Pirellulaceae</taxon>
        <taxon>Novipirellula</taxon>
    </lineage>
</organism>
<name>A0A5C6DEI8_9BACT</name>
<dbReference type="AlphaFoldDB" id="A0A5C6DEI8"/>
<dbReference type="Proteomes" id="UP000315471">
    <property type="component" value="Unassembled WGS sequence"/>
</dbReference>
<reference evidence="1 2" key="1">
    <citation type="submission" date="2019-02" db="EMBL/GenBank/DDBJ databases">
        <title>Deep-cultivation of Planctomycetes and their phenomic and genomic characterization uncovers novel biology.</title>
        <authorList>
            <person name="Wiegand S."/>
            <person name="Jogler M."/>
            <person name="Boedeker C."/>
            <person name="Pinto D."/>
            <person name="Vollmers J."/>
            <person name="Rivas-Marin E."/>
            <person name="Kohn T."/>
            <person name="Peeters S.H."/>
            <person name="Heuer A."/>
            <person name="Rast P."/>
            <person name="Oberbeckmann S."/>
            <person name="Bunk B."/>
            <person name="Jeske O."/>
            <person name="Meyerdierks A."/>
            <person name="Storesund J.E."/>
            <person name="Kallscheuer N."/>
            <person name="Luecker S."/>
            <person name="Lage O.M."/>
            <person name="Pohl T."/>
            <person name="Merkel B.J."/>
            <person name="Hornburger P."/>
            <person name="Mueller R.-W."/>
            <person name="Bruemmer F."/>
            <person name="Labrenz M."/>
            <person name="Spormann A.M."/>
            <person name="Op Den Camp H."/>
            <person name="Overmann J."/>
            <person name="Amann R."/>
            <person name="Jetten M.S.M."/>
            <person name="Mascher T."/>
            <person name="Medema M.H."/>
            <person name="Devos D.P."/>
            <person name="Kaster A.-K."/>
            <person name="Ovreas L."/>
            <person name="Rohde M."/>
            <person name="Galperin M.Y."/>
            <person name="Jogler C."/>
        </authorList>
    </citation>
    <scope>NUCLEOTIDE SEQUENCE [LARGE SCALE GENOMIC DNA]</scope>
    <source>
        <strain evidence="1 2">Q31b</strain>
    </source>
</reference>
<dbReference type="OrthoDB" id="219814at2"/>
<evidence type="ECO:0000313" key="1">
    <source>
        <dbReference type="EMBL" id="TWU35633.1"/>
    </source>
</evidence>